<protein>
    <submittedName>
        <fullName evidence="6">9721_t:CDS:1</fullName>
    </submittedName>
</protein>
<comment type="subcellular location">
    <subcellularLocation>
        <location evidence="1">Nucleus</location>
    </subcellularLocation>
</comment>
<comment type="caution">
    <text evidence="6">The sequence shown here is derived from an EMBL/GenBank/DDBJ whole genome shotgun (WGS) entry which is preliminary data.</text>
</comment>
<dbReference type="InterPro" id="IPR052035">
    <property type="entry name" value="ZnF_BED_domain_contain"/>
</dbReference>
<dbReference type="EMBL" id="CAMKVN010025119">
    <property type="protein sequence ID" value="CAI2200688.1"/>
    <property type="molecule type" value="Genomic_DNA"/>
</dbReference>
<dbReference type="GO" id="GO:0008270">
    <property type="term" value="F:zinc ion binding"/>
    <property type="evidence" value="ECO:0007669"/>
    <property type="project" value="UniProtKB-KW"/>
</dbReference>
<evidence type="ECO:0000256" key="1">
    <source>
        <dbReference type="ARBA" id="ARBA00004123"/>
    </source>
</evidence>
<dbReference type="GO" id="GO:0005634">
    <property type="term" value="C:nucleus"/>
    <property type="evidence" value="ECO:0007669"/>
    <property type="project" value="UniProtKB-SubCell"/>
</dbReference>
<organism evidence="6 7">
    <name type="scientific">Funneliformis geosporum</name>
    <dbReference type="NCBI Taxonomy" id="1117311"/>
    <lineage>
        <taxon>Eukaryota</taxon>
        <taxon>Fungi</taxon>
        <taxon>Fungi incertae sedis</taxon>
        <taxon>Mucoromycota</taxon>
        <taxon>Glomeromycotina</taxon>
        <taxon>Glomeromycetes</taxon>
        <taxon>Glomerales</taxon>
        <taxon>Glomeraceae</taxon>
        <taxon>Funneliformis</taxon>
    </lineage>
</organism>
<evidence type="ECO:0000256" key="2">
    <source>
        <dbReference type="ARBA" id="ARBA00022723"/>
    </source>
</evidence>
<evidence type="ECO:0000256" key="3">
    <source>
        <dbReference type="ARBA" id="ARBA00022771"/>
    </source>
</evidence>
<dbReference type="AlphaFoldDB" id="A0A9W4TCS4"/>
<evidence type="ECO:0000313" key="7">
    <source>
        <dbReference type="Proteomes" id="UP001153678"/>
    </source>
</evidence>
<dbReference type="PANTHER" id="PTHR46481">
    <property type="entry name" value="ZINC FINGER BED DOMAIN-CONTAINING PROTEIN 4"/>
    <property type="match status" value="1"/>
</dbReference>
<keyword evidence="3" id="KW-0863">Zinc-finger</keyword>
<reference evidence="6" key="1">
    <citation type="submission" date="2022-08" db="EMBL/GenBank/DDBJ databases">
        <authorList>
            <person name="Kallberg Y."/>
            <person name="Tangrot J."/>
            <person name="Rosling A."/>
        </authorList>
    </citation>
    <scope>NUCLEOTIDE SEQUENCE</scope>
    <source>
        <strain evidence="6">Wild A</strain>
    </source>
</reference>
<feature type="non-terminal residue" evidence="6">
    <location>
        <position position="1"/>
    </location>
</feature>
<keyword evidence="7" id="KW-1185">Reference proteome</keyword>
<feature type="non-terminal residue" evidence="6">
    <location>
        <position position="102"/>
    </location>
</feature>
<gene>
    <name evidence="6" type="ORF">FWILDA_LOCUS19691</name>
</gene>
<evidence type="ECO:0000313" key="6">
    <source>
        <dbReference type="EMBL" id="CAI2200688.1"/>
    </source>
</evidence>
<dbReference type="SUPFAM" id="SSF140996">
    <property type="entry name" value="Hermes dimerisation domain"/>
    <property type="match status" value="1"/>
</dbReference>
<evidence type="ECO:0000256" key="4">
    <source>
        <dbReference type="ARBA" id="ARBA00022833"/>
    </source>
</evidence>
<name>A0A9W4TCS4_9GLOM</name>
<keyword evidence="5" id="KW-0539">Nucleus</keyword>
<evidence type="ECO:0000256" key="5">
    <source>
        <dbReference type="ARBA" id="ARBA00023242"/>
    </source>
</evidence>
<sequence length="102" mass="12111">KNFGNKSTSALWRHMKSHHQNIYKSNEPLQIKEKFTSHGFRKKLIDWIVIDDQPFTVIEGKKFIDMLTYLKFDLNLPSADTLRRDLDANFVQIKDSLFQKLQ</sequence>
<dbReference type="Proteomes" id="UP001153678">
    <property type="component" value="Unassembled WGS sequence"/>
</dbReference>
<accession>A0A9W4TCS4</accession>
<proteinExistence type="predicted"/>
<dbReference type="PANTHER" id="PTHR46481:SF10">
    <property type="entry name" value="ZINC FINGER BED DOMAIN-CONTAINING PROTEIN 39"/>
    <property type="match status" value="1"/>
</dbReference>
<keyword evidence="4" id="KW-0862">Zinc</keyword>
<dbReference type="OrthoDB" id="2423665at2759"/>
<keyword evidence="2" id="KW-0479">Metal-binding</keyword>